<dbReference type="eggNOG" id="arCOG00938">
    <property type="taxonomic scope" value="Archaea"/>
</dbReference>
<dbReference type="SFLD" id="SFLDG01067">
    <property type="entry name" value="SPASM/twitch_domain_containing"/>
    <property type="match status" value="1"/>
</dbReference>
<dbReference type="Pfam" id="PF04055">
    <property type="entry name" value="Radical_SAM"/>
    <property type="match status" value="1"/>
</dbReference>
<keyword evidence="1" id="KW-0949">S-adenosyl-L-methionine</keyword>
<dbReference type="InterPro" id="IPR041881">
    <property type="entry name" value="PqqD_sf"/>
</dbReference>
<gene>
    <name evidence="6" type="ordered locus">TSIB_1984</name>
</gene>
<keyword evidence="4" id="KW-0411">Iron-sulfur</keyword>
<dbReference type="InterPro" id="IPR008792">
    <property type="entry name" value="PQQD"/>
</dbReference>
<evidence type="ECO:0000313" key="7">
    <source>
        <dbReference type="Proteomes" id="UP000009079"/>
    </source>
</evidence>
<dbReference type="SMART" id="SM00729">
    <property type="entry name" value="Elp3"/>
    <property type="match status" value="1"/>
</dbReference>
<dbReference type="HOGENOM" id="CLU_009273_4_2_2"/>
<dbReference type="Pfam" id="PF05402">
    <property type="entry name" value="PqqD"/>
    <property type="match status" value="1"/>
</dbReference>
<keyword evidence="2" id="KW-0479">Metal-binding</keyword>
<keyword evidence="3" id="KW-0408">Iron</keyword>
<accession>C6A052</accession>
<reference evidence="6 7" key="1">
    <citation type="journal article" date="2009" name="Appl. Environ. Microbiol.">
        <title>Metabolic versatility and indigenous origin of the archaeon Thermococcus sibiricus, isolated from a siberian oil reservoir, as revealed by genome analysis.</title>
        <authorList>
            <person name="Mardanov A.V."/>
            <person name="Ravin N.V."/>
            <person name="Svetlitchnyi V.A."/>
            <person name="Beletsky A.V."/>
            <person name="Miroshnichenko M.L."/>
            <person name="Bonch-Osmolovskaya E.A."/>
            <person name="Skryabin K.G."/>
        </authorList>
    </citation>
    <scope>NUCLEOTIDE SEQUENCE [LARGE SCALE GENOMIC DNA]</scope>
    <source>
        <strain evidence="7">DSM 12597 / MM 739</strain>
    </source>
</reference>
<dbReference type="SUPFAM" id="SSF102114">
    <property type="entry name" value="Radical SAM enzymes"/>
    <property type="match status" value="1"/>
</dbReference>
<dbReference type="InterPro" id="IPR050377">
    <property type="entry name" value="Radical_SAM_PqqE_MftC-like"/>
</dbReference>
<dbReference type="SFLD" id="SFLDG01386">
    <property type="entry name" value="main_SPASM_domain-containing"/>
    <property type="match status" value="1"/>
</dbReference>
<dbReference type="STRING" id="604354.TSIB_1984"/>
<evidence type="ECO:0000256" key="3">
    <source>
        <dbReference type="ARBA" id="ARBA00023004"/>
    </source>
</evidence>
<keyword evidence="7" id="KW-1185">Reference proteome</keyword>
<dbReference type="GO" id="GO:0003824">
    <property type="term" value="F:catalytic activity"/>
    <property type="evidence" value="ECO:0007669"/>
    <property type="project" value="InterPro"/>
</dbReference>
<evidence type="ECO:0000256" key="2">
    <source>
        <dbReference type="ARBA" id="ARBA00022723"/>
    </source>
</evidence>
<dbReference type="GO" id="GO:0051536">
    <property type="term" value="F:iron-sulfur cluster binding"/>
    <property type="evidence" value="ECO:0007669"/>
    <property type="project" value="UniProtKB-KW"/>
</dbReference>
<dbReference type="Proteomes" id="UP000009079">
    <property type="component" value="Chromosome"/>
</dbReference>
<evidence type="ECO:0000256" key="1">
    <source>
        <dbReference type="ARBA" id="ARBA00022691"/>
    </source>
</evidence>
<dbReference type="Gene3D" id="3.20.20.70">
    <property type="entry name" value="Aldolase class I"/>
    <property type="match status" value="1"/>
</dbReference>
<dbReference type="InterPro" id="IPR013785">
    <property type="entry name" value="Aldolase_TIM"/>
</dbReference>
<dbReference type="Pfam" id="PF13186">
    <property type="entry name" value="SPASM"/>
    <property type="match status" value="1"/>
</dbReference>
<evidence type="ECO:0000259" key="5">
    <source>
        <dbReference type="PROSITE" id="PS51918"/>
    </source>
</evidence>
<protein>
    <recommendedName>
        <fullName evidence="5">Radical SAM core domain-containing protein</fullName>
    </recommendedName>
</protein>
<dbReference type="AlphaFoldDB" id="C6A052"/>
<dbReference type="PANTHER" id="PTHR11228:SF22">
    <property type="entry name" value="PEPTIDE BIOSYNTHESIS PROTEIN YYDG-RELATED"/>
    <property type="match status" value="1"/>
</dbReference>
<dbReference type="InterPro" id="IPR007197">
    <property type="entry name" value="rSAM"/>
</dbReference>
<dbReference type="InterPro" id="IPR023885">
    <property type="entry name" value="4Fe4S-binding_SPASM_dom"/>
</dbReference>
<dbReference type="CDD" id="cd01335">
    <property type="entry name" value="Radical_SAM"/>
    <property type="match status" value="1"/>
</dbReference>
<dbReference type="GO" id="GO:0046872">
    <property type="term" value="F:metal ion binding"/>
    <property type="evidence" value="ECO:0007669"/>
    <property type="project" value="UniProtKB-KW"/>
</dbReference>
<feature type="domain" description="Radical SAM core" evidence="5">
    <location>
        <begin position="130"/>
        <end position="342"/>
    </location>
</feature>
<organism evidence="6 7">
    <name type="scientific">Thermococcus sibiricus (strain DSM 12597 / MM 739)</name>
    <dbReference type="NCBI Taxonomy" id="604354"/>
    <lineage>
        <taxon>Archaea</taxon>
        <taxon>Methanobacteriati</taxon>
        <taxon>Methanobacteriota</taxon>
        <taxon>Thermococci</taxon>
        <taxon>Thermococcales</taxon>
        <taxon>Thermococcaceae</taxon>
        <taxon>Thermococcus</taxon>
    </lineage>
</organism>
<dbReference type="InterPro" id="IPR006638">
    <property type="entry name" value="Elp3/MiaA/NifB-like_rSAM"/>
</dbReference>
<evidence type="ECO:0000256" key="4">
    <source>
        <dbReference type="ARBA" id="ARBA00023014"/>
    </source>
</evidence>
<dbReference type="Gene3D" id="1.10.10.1150">
    <property type="entry name" value="Coenzyme PQQ synthesis protein D (PqqD)"/>
    <property type="match status" value="1"/>
</dbReference>
<dbReference type="SFLD" id="SFLDS00029">
    <property type="entry name" value="Radical_SAM"/>
    <property type="match status" value="1"/>
</dbReference>
<sequence length="489" mass="55746">MIAILGGDTMEYPILRPDVDLIETNAGAIINKARENKFMFVTYTQFDVLRLCTGENSLEDIVNLISQKYEVSKERVKHDVQNFISFMHKNDVLTVSKRKLGNITKSKKFMKSKEEILSERKNISRFPTKFSQLSALWLILTERCSLECSYCNMALEAKFKPDDEVIMATGDALRLLDEARALGAKILGISGGEITAYSDIFKVIRHAFDIGYQHVIFGTKAVGITKKFAERLYGSGARRIQISIDTLDPETYQKLILNGTLESALRGIYNLIDAGFKIHVRSTITKYNIDQIPELWEFMHDLGAESIVGFVVYPEGRADRHLLPSKEQIKWLENTIREKFKDKKFVPEVSYFRCGIPVTCSAGILSIAAYPNGNVTLCDSGRTLMTKYPKKYVFGNFKYQSLKEIWENSKTLNKFRKSKFLPPCSECSYLYNCLRGCPMISEIVFDNPELADPRCIIRYPYSEDGTKRTPNDIFLWDTPRGGSDAIVRN</sequence>
<dbReference type="PROSITE" id="PS51918">
    <property type="entry name" value="RADICAL_SAM"/>
    <property type="match status" value="1"/>
</dbReference>
<dbReference type="NCBIfam" id="TIGR04085">
    <property type="entry name" value="rSAM_more_4Fe4S"/>
    <property type="match status" value="1"/>
</dbReference>
<dbReference type="InterPro" id="IPR058240">
    <property type="entry name" value="rSAM_sf"/>
</dbReference>
<dbReference type="KEGG" id="tsi:TSIB_1984"/>
<dbReference type="PANTHER" id="PTHR11228">
    <property type="entry name" value="RADICAL SAM DOMAIN PROTEIN"/>
    <property type="match status" value="1"/>
</dbReference>
<evidence type="ECO:0000313" key="6">
    <source>
        <dbReference type="EMBL" id="ACS91033.1"/>
    </source>
</evidence>
<name>C6A052_THESM</name>
<dbReference type="EMBL" id="CP001463">
    <property type="protein sequence ID" value="ACS91033.1"/>
    <property type="molecule type" value="Genomic_DNA"/>
</dbReference>
<proteinExistence type="predicted"/>